<protein>
    <submittedName>
        <fullName evidence="5">ABC transporter ATP-binding protein</fullName>
    </submittedName>
</protein>
<keyword evidence="2" id="KW-0547">Nucleotide-binding</keyword>
<accession>A0A3A9WIL4</accession>
<evidence type="ECO:0000313" key="8">
    <source>
        <dbReference type="Proteomes" id="UP000275024"/>
    </source>
</evidence>
<evidence type="ECO:0000313" key="7">
    <source>
        <dbReference type="Proteomes" id="UP000268652"/>
    </source>
</evidence>
<dbReference type="InterPro" id="IPR017871">
    <property type="entry name" value="ABC_transporter-like_CS"/>
</dbReference>
<dbReference type="GO" id="GO:0016887">
    <property type="term" value="F:ATP hydrolysis activity"/>
    <property type="evidence" value="ECO:0007669"/>
    <property type="project" value="InterPro"/>
</dbReference>
<keyword evidence="3 5" id="KW-0067">ATP-binding</keyword>
<dbReference type="SMART" id="SM00382">
    <property type="entry name" value="AAA"/>
    <property type="match status" value="1"/>
</dbReference>
<dbReference type="InterPro" id="IPR027417">
    <property type="entry name" value="P-loop_NTPase"/>
</dbReference>
<organism evidence="5 8">
    <name type="scientific">Streptomyces radicis</name>
    <dbReference type="NCBI Taxonomy" id="1750517"/>
    <lineage>
        <taxon>Bacteria</taxon>
        <taxon>Bacillati</taxon>
        <taxon>Actinomycetota</taxon>
        <taxon>Actinomycetes</taxon>
        <taxon>Kitasatosporales</taxon>
        <taxon>Streptomycetaceae</taxon>
        <taxon>Streptomyces</taxon>
    </lineage>
</organism>
<comment type="caution">
    <text evidence="5">The sequence shown here is derived from an EMBL/GenBank/DDBJ whole genome shotgun (WGS) entry which is preliminary data.</text>
</comment>
<dbReference type="GO" id="GO:0005524">
    <property type="term" value="F:ATP binding"/>
    <property type="evidence" value="ECO:0007669"/>
    <property type="project" value="UniProtKB-KW"/>
</dbReference>
<dbReference type="EMBL" id="RBDX01000001">
    <property type="protein sequence ID" value="RKN12815.1"/>
    <property type="molecule type" value="Genomic_DNA"/>
</dbReference>
<sequence length="287" mass="31646">MRRRAGERHVAGDGGDRTGILHVEELRKRYAPDTPLVCDGLSFNVNQGEFVAIIGPSGCGKSTLLRMIAGILSPTSGDVWVGGRRIDGPPPEMALVFQDYTRSLYPWLTVERNVRFPLAKRRDLDKAEKAERVAEAIRTVGLTGFEKYSPGQLSGGMQQRVAIARALAFQPQILLLDEPFASVDALTKEGLEDTLLDVRDRLGASGNTMLMVTHDIDEAIYLADRIVVLSKPPCVVAEELSVDLPVPRTQVESRSHPEFLRIRAYVHDVMGLTDQRRRTHGGPQPSA</sequence>
<proteinExistence type="predicted"/>
<dbReference type="PANTHER" id="PTHR42788:SF13">
    <property type="entry name" value="ALIPHATIC SULFONATES IMPORT ATP-BINDING PROTEIN SSUB"/>
    <property type="match status" value="1"/>
</dbReference>
<dbReference type="PANTHER" id="PTHR42788">
    <property type="entry name" value="TAURINE IMPORT ATP-BINDING PROTEIN-RELATED"/>
    <property type="match status" value="1"/>
</dbReference>
<reference evidence="7 8" key="1">
    <citation type="submission" date="2018-09" db="EMBL/GenBank/DDBJ databases">
        <title>Streptomyces sp. nov. DS1-2, an endophytic actinomycete isolated from roots of Dendrobium scabrilingue.</title>
        <authorList>
            <person name="Kuncharoen N."/>
            <person name="Kudo T."/>
            <person name="Ohkuma M."/>
            <person name="Yuki M."/>
            <person name="Tanasupawat S."/>
        </authorList>
    </citation>
    <scope>NUCLEOTIDE SEQUENCE [LARGE SCALE GENOMIC DNA]</scope>
    <source>
        <strain evidence="5 8">AZ1-7</strain>
        <strain evidence="6 7">DS1-2</strain>
    </source>
</reference>
<dbReference type="EMBL" id="RBDY01000001">
    <property type="protein sequence ID" value="RKN27420.1"/>
    <property type="molecule type" value="Genomic_DNA"/>
</dbReference>
<evidence type="ECO:0000313" key="6">
    <source>
        <dbReference type="EMBL" id="RKN27420.1"/>
    </source>
</evidence>
<dbReference type="AlphaFoldDB" id="A0A3A9WIL4"/>
<dbReference type="Proteomes" id="UP000275024">
    <property type="component" value="Unassembled WGS sequence"/>
</dbReference>
<dbReference type="PROSITE" id="PS00211">
    <property type="entry name" value="ABC_TRANSPORTER_1"/>
    <property type="match status" value="1"/>
</dbReference>
<evidence type="ECO:0000313" key="5">
    <source>
        <dbReference type="EMBL" id="RKN12815.1"/>
    </source>
</evidence>
<keyword evidence="1" id="KW-0813">Transport</keyword>
<evidence type="ECO:0000259" key="4">
    <source>
        <dbReference type="PROSITE" id="PS50893"/>
    </source>
</evidence>
<dbReference type="CDD" id="cd03293">
    <property type="entry name" value="ABC_NrtD_SsuB_transporters"/>
    <property type="match status" value="1"/>
</dbReference>
<dbReference type="Gene3D" id="3.40.50.300">
    <property type="entry name" value="P-loop containing nucleotide triphosphate hydrolases"/>
    <property type="match status" value="1"/>
</dbReference>
<dbReference type="InterPro" id="IPR003439">
    <property type="entry name" value="ABC_transporter-like_ATP-bd"/>
</dbReference>
<dbReference type="InterPro" id="IPR050166">
    <property type="entry name" value="ABC_transporter_ATP-bind"/>
</dbReference>
<evidence type="ECO:0000256" key="1">
    <source>
        <dbReference type="ARBA" id="ARBA00022448"/>
    </source>
</evidence>
<dbReference type="InterPro" id="IPR003593">
    <property type="entry name" value="AAA+_ATPase"/>
</dbReference>
<dbReference type="PROSITE" id="PS50893">
    <property type="entry name" value="ABC_TRANSPORTER_2"/>
    <property type="match status" value="1"/>
</dbReference>
<dbReference type="Pfam" id="PF00005">
    <property type="entry name" value="ABC_tran"/>
    <property type="match status" value="1"/>
</dbReference>
<dbReference type="SUPFAM" id="SSF52540">
    <property type="entry name" value="P-loop containing nucleoside triphosphate hydrolases"/>
    <property type="match status" value="1"/>
</dbReference>
<keyword evidence="7" id="KW-1185">Reference proteome</keyword>
<gene>
    <name evidence="6" type="ORF">D7318_00425</name>
    <name evidence="5" type="ORF">D7319_02470</name>
</gene>
<name>A0A3A9WIL4_9ACTN</name>
<evidence type="ECO:0000256" key="3">
    <source>
        <dbReference type="ARBA" id="ARBA00022840"/>
    </source>
</evidence>
<evidence type="ECO:0000256" key="2">
    <source>
        <dbReference type="ARBA" id="ARBA00022741"/>
    </source>
</evidence>
<feature type="domain" description="ABC transporter" evidence="4">
    <location>
        <begin position="21"/>
        <end position="256"/>
    </location>
</feature>
<dbReference type="Proteomes" id="UP000268652">
    <property type="component" value="Unassembled WGS sequence"/>
</dbReference>
<dbReference type="OrthoDB" id="4310860at2"/>